<keyword evidence="3" id="KW-0479">Metal-binding</keyword>
<dbReference type="EC" id="3.1.26.4" evidence="2"/>
<sequence length="1080" mass="122947">MLTWYDTSTFSSGSTGARAFPHAKYQGLNHYLLELKGASWFTKIDLRGAYNLVRIKQGDEWKTAFNTPEGHFEYLVMPFGLSNAPSVFQSFMHDIFREYLDKFLIVYLDDILVFSDDWESHDYITVKKTSSERCQYLVSEGWGRPLSPIAGPPPHPVINENINDRKILELAYKMIELLTGEDCKQEDPNVPQDDQGEDLTHINTTETYVRGDVWCKEEIPTYDYPGNSGCAFGPAGLRQPYERYSGLWTLKSSVKAGVPRKLSYRQSVILDAVSHPTLRATNVKDTMPNCIVNECGSGTGRQGQSRDIILHPFPKDVKAITQWLLQTGQVFSNVDLLSQNILDGNKNDKYRLCSKHFTSDCYIHNVSGRTLRPNALPSIFPPLEEVQFVIQENLTIGKRSRRKRQRQTAESSSSVSTDTRSFNIECSDASEKQSCSIATQTDFTLENSSVFYNQVLGCEGNNVDEVIADVETSGKGEEQPLFSTPNFETELQSPLKKRHQVENSNVKKSLMLEKQFLQGIRTLSPLPYSADISSDENPKNTIREDSEYIPDLPSAVESDLFGFASLSFQDQLPIQGEECVKTVNETVTERKLIVFESCLDNLFKKVKCQEVNGCKHIIVSVRKIVEGSYMKVIGTCRLGHQSHIFESQPKIGNFAAGNILLASAILFSGLNFQKVQELLNILGVLSISEKTFYRYQSKFLFPAIDIAWKTEQENVTKEIIQKNIIVSGDGQCDSPGHSAKYCVYTVMDTISEKIIDFEVVQQTQCTSSVAMENYGFKICMDRLLNSGFKVKIFASDRHVSIRSKMRKDYSQINHQFDVWHYAKSVKKKLKAASQSKLSKEIIPWIDKIALHLWWSIKTCNDNVELLQEKWLSCLQHITNIHEWEGCNMYHQCSHGPLVEDAEDGEILWLKKETPPYINIKNIVTSRQLLQDLPHLVHNCHTGSLENFHSLVLKYRPKRIHFGIDSMEARTKLAALTHNYNVGRQIATVKVAKKNTEAVGTKRTKIVFPKGRSRWIVRDVFDKVSVEYLEELSVNVLRIAKGEISSPWISRTPCMPPNVSNKERPKKEDLKKKRIFRFKNI</sequence>
<gene>
    <name evidence="10" type="ORF">RIMI_LOCUS7168751</name>
</gene>
<dbReference type="SMART" id="SM00980">
    <property type="entry name" value="THAP"/>
    <property type="match status" value="1"/>
</dbReference>
<evidence type="ECO:0000256" key="6">
    <source>
        <dbReference type="ARBA" id="ARBA00023125"/>
    </source>
</evidence>
<dbReference type="InterPro" id="IPR006612">
    <property type="entry name" value="THAP_Znf"/>
</dbReference>
<comment type="similarity">
    <text evidence="1">Belongs to the beta type-B retroviral polymerase family. HERV class-II K(HML-2) pol subfamily.</text>
</comment>
<comment type="caution">
    <text evidence="10">The sequence shown here is derived from an EMBL/GenBank/DDBJ whole genome shotgun (WGS) entry which is preliminary data.</text>
</comment>
<evidence type="ECO:0000256" key="2">
    <source>
        <dbReference type="ARBA" id="ARBA00012180"/>
    </source>
</evidence>
<feature type="domain" description="Reverse transcriptase" evidence="8">
    <location>
        <begin position="1"/>
        <end position="162"/>
    </location>
</feature>
<dbReference type="Gene3D" id="3.30.70.270">
    <property type="match status" value="1"/>
</dbReference>
<name>A0ABN9LD77_9NEOB</name>
<evidence type="ECO:0000313" key="10">
    <source>
        <dbReference type="EMBL" id="CAJ0937385.1"/>
    </source>
</evidence>
<evidence type="ECO:0000256" key="5">
    <source>
        <dbReference type="ARBA" id="ARBA00022833"/>
    </source>
</evidence>
<keyword evidence="11" id="KW-1185">Reference proteome</keyword>
<evidence type="ECO:0000313" key="11">
    <source>
        <dbReference type="Proteomes" id="UP001176940"/>
    </source>
</evidence>
<dbReference type="PROSITE" id="PS50950">
    <property type="entry name" value="ZF_THAP"/>
    <property type="match status" value="1"/>
</dbReference>
<dbReference type="InterPro" id="IPR000477">
    <property type="entry name" value="RT_dom"/>
</dbReference>
<dbReference type="Gene3D" id="3.10.10.10">
    <property type="entry name" value="HIV Type 1 Reverse Transcriptase, subunit A, domain 1"/>
    <property type="match status" value="1"/>
</dbReference>
<dbReference type="Pfam" id="PF05485">
    <property type="entry name" value="THAP"/>
    <property type="match status" value="1"/>
</dbReference>
<dbReference type="SUPFAM" id="SSF57716">
    <property type="entry name" value="Glucocorticoid receptor-like (DNA-binding domain)"/>
    <property type="match status" value="1"/>
</dbReference>
<protein>
    <recommendedName>
        <fullName evidence="2">ribonuclease H</fullName>
        <ecNumber evidence="2">3.1.26.4</ecNumber>
    </recommendedName>
</protein>
<dbReference type="InterPro" id="IPR043128">
    <property type="entry name" value="Rev_trsase/Diguanyl_cyclase"/>
</dbReference>
<dbReference type="EMBL" id="CAUEEQ010013389">
    <property type="protein sequence ID" value="CAJ0937385.1"/>
    <property type="molecule type" value="Genomic_DNA"/>
</dbReference>
<evidence type="ECO:0000256" key="1">
    <source>
        <dbReference type="ARBA" id="ARBA00010879"/>
    </source>
</evidence>
<evidence type="ECO:0000256" key="7">
    <source>
        <dbReference type="PROSITE-ProRule" id="PRU00309"/>
    </source>
</evidence>
<dbReference type="PANTHER" id="PTHR31751:SF42">
    <property type="entry name" value="PROTEIN CBG10204"/>
    <property type="match status" value="1"/>
</dbReference>
<dbReference type="Proteomes" id="UP001176940">
    <property type="component" value="Unassembled WGS sequence"/>
</dbReference>
<reference evidence="10" key="1">
    <citation type="submission" date="2023-07" db="EMBL/GenBank/DDBJ databases">
        <authorList>
            <person name="Stuckert A."/>
        </authorList>
    </citation>
    <scope>NUCLEOTIDE SEQUENCE</scope>
</reference>
<evidence type="ECO:0000259" key="9">
    <source>
        <dbReference type="PROSITE" id="PS50950"/>
    </source>
</evidence>
<feature type="domain" description="THAP-type" evidence="9">
    <location>
        <begin position="287"/>
        <end position="380"/>
    </location>
</feature>
<keyword evidence="4 7" id="KW-0863">Zinc-finger</keyword>
<dbReference type="PANTHER" id="PTHR31751">
    <property type="entry name" value="SI:CH211-108C17.2-RELATED-RELATED"/>
    <property type="match status" value="1"/>
</dbReference>
<accession>A0ABN9LD77</accession>
<dbReference type="InterPro" id="IPR043502">
    <property type="entry name" value="DNA/RNA_pol_sf"/>
</dbReference>
<evidence type="ECO:0000259" key="8">
    <source>
        <dbReference type="PROSITE" id="PS50878"/>
    </source>
</evidence>
<evidence type="ECO:0000256" key="3">
    <source>
        <dbReference type="ARBA" id="ARBA00022723"/>
    </source>
</evidence>
<dbReference type="SMART" id="SM00692">
    <property type="entry name" value="DM3"/>
    <property type="match status" value="1"/>
</dbReference>
<keyword evidence="5" id="KW-0862">Zinc</keyword>
<evidence type="ECO:0000256" key="4">
    <source>
        <dbReference type="ARBA" id="ARBA00022771"/>
    </source>
</evidence>
<dbReference type="CDD" id="cd01647">
    <property type="entry name" value="RT_LTR"/>
    <property type="match status" value="1"/>
</dbReference>
<organism evidence="10 11">
    <name type="scientific">Ranitomeya imitator</name>
    <name type="common">mimic poison frog</name>
    <dbReference type="NCBI Taxonomy" id="111125"/>
    <lineage>
        <taxon>Eukaryota</taxon>
        <taxon>Metazoa</taxon>
        <taxon>Chordata</taxon>
        <taxon>Craniata</taxon>
        <taxon>Vertebrata</taxon>
        <taxon>Euteleostomi</taxon>
        <taxon>Amphibia</taxon>
        <taxon>Batrachia</taxon>
        <taxon>Anura</taxon>
        <taxon>Neobatrachia</taxon>
        <taxon>Hyloidea</taxon>
        <taxon>Dendrobatidae</taxon>
        <taxon>Dendrobatinae</taxon>
        <taxon>Ranitomeya</taxon>
    </lineage>
</organism>
<proteinExistence type="inferred from homology"/>
<dbReference type="PROSITE" id="PS50878">
    <property type="entry name" value="RT_POL"/>
    <property type="match status" value="1"/>
</dbReference>
<dbReference type="Pfam" id="PF00078">
    <property type="entry name" value="RVT_1"/>
    <property type="match status" value="1"/>
</dbReference>
<dbReference type="SUPFAM" id="SSF56672">
    <property type="entry name" value="DNA/RNA polymerases"/>
    <property type="match status" value="1"/>
</dbReference>
<keyword evidence="6 7" id="KW-0238">DNA-binding</keyword>